<evidence type="ECO:0000256" key="1">
    <source>
        <dbReference type="ARBA" id="ARBA00022679"/>
    </source>
</evidence>
<dbReference type="SMART" id="SM00327">
    <property type="entry name" value="VWA"/>
    <property type="match status" value="1"/>
</dbReference>
<dbReference type="PROSITE" id="PS00183">
    <property type="entry name" value="UBC_1"/>
    <property type="match status" value="1"/>
</dbReference>
<dbReference type="InterPro" id="IPR016135">
    <property type="entry name" value="UBQ-conjugating_enzyme/RWD"/>
</dbReference>
<dbReference type="PANTHER" id="PTHR24068">
    <property type="entry name" value="UBIQUITIN-CONJUGATING ENZYME E2"/>
    <property type="match status" value="1"/>
</dbReference>
<comment type="caution">
    <text evidence="6">The sequence shown here is derived from an EMBL/GenBank/DDBJ whole genome shotgun (WGS) entry which is preliminary data.</text>
</comment>
<dbReference type="CDD" id="cd00198">
    <property type="entry name" value="vWFA"/>
    <property type="match status" value="1"/>
</dbReference>
<evidence type="ECO:0000256" key="2">
    <source>
        <dbReference type="ARBA" id="ARBA00022786"/>
    </source>
</evidence>
<proteinExistence type="predicted"/>
<evidence type="ECO:0000256" key="3">
    <source>
        <dbReference type="PROSITE-ProRule" id="PRU10133"/>
    </source>
</evidence>
<organism evidence="6 7">
    <name type="scientific">Prorocentrum cordatum</name>
    <dbReference type="NCBI Taxonomy" id="2364126"/>
    <lineage>
        <taxon>Eukaryota</taxon>
        <taxon>Sar</taxon>
        <taxon>Alveolata</taxon>
        <taxon>Dinophyceae</taxon>
        <taxon>Prorocentrales</taxon>
        <taxon>Prorocentraceae</taxon>
        <taxon>Prorocentrum</taxon>
    </lineage>
</organism>
<dbReference type="EMBL" id="CAUYUJ010017328">
    <property type="protein sequence ID" value="CAK0873840.1"/>
    <property type="molecule type" value="Genomic_DNA"/>
</dbReference>
<dbReference type="SMART" id="SM00212">
    <property type="entry name" value="UBCc"/>
    <property type="match status" value="1"/>
</dbReference>
<dbReference type="Pfam" id="PF00092">
    <property type="entry name" value="VWA"/>
    <property type="match status" value="1"/>
</dbReference>
<gene>
    <name evidence="6" type="ORF">PCOR1329_LOCUS58937</name>
</gene>
<dbReference type="InterPro" id="IPR002035">
    <property type="entry name" value="VWF_A"/>
</dbReference>
<feature type="active site" description="Glycyl thioester intermediate" evidence="3">
    <location>
        <position position="481"/>
    </location>
</feature>
<dbReference type="Gene3D" id="3.40.50.410">
    <property type="entry name" value="von Willebrand factor, type A domain"/>
    <property type="match status" value="1"/>
</dbReference>
<dbReference type="Gene3D" id="3.10.110.10">
    <property type="entry name" value="Ubiquitin Conjugating Enzyme"/>
    <property type="match status" value="1"/>
</dbReference>
<feature type="domain" description="VWFA" evidence="5">
    <location>
        <begin position="130"/>
        <end position="320"/>
    </location>
</feature>
<keyword evidence="7" id="KW-1185">Reference proteome</keyword>
<dbReference type="SUPFAM" id="SSF53300">
    <property type="entry name" value="vWA-like"/>
    <property type="match status" value="1"/>
</dbReference>
<dbReference type="PROSITE" id="PS50127">
    <property type="entry name" value="UBC_2"/>
    <property type="match status" value="1"/>
</dbReference>
<keyword evidence="2" id="KW-0833">Ubl conjugation pathway</keyword>
<dbReference type="Pfam" id="PF00179">
    <property type="entry name" value="UQ_con"/>
    <property type="match status" value="1"/>
</dbReference>
<feature type="domain" description="UBC core" evidence="4">
    <location>
        <begin position="390"/>
        <end position="549"/>
    </location>
</feature>
<evidence type="ECO:0000313" key="6">
    <source>
        <dbReference type="EMBL" id="CAK0873840.1"/>
    </source>
</evidence>
<reference evidence="6" key="1">
    <citation type="submission" date="2023-10" db="EMBL/GenBank/DDBJ databases">
        <authorList>
            <person name="Chen Y."/>
            <person name="Shah S."/>
            <person name="Dougan E. K."/>
            <person name="Thang M."/>
            <person name="Chan C."/>
        </authorList>
    </citation>
    <scope>NUCLEOTIDE SEQUENCE [LARGE SCALE GENOMIC DNA]</scope>
</reference>
<evidence type="ECO:0000259" key="4">
    <source>
        <dbReference type="PROSITE" id="PS50127"/>
    </source>
</evidence>
<evidence type="ECO:0000259" key="5">
    <source>
        <dbReference type="PROSITE" id="PS50234"/>
    </source>
</evidence>
<dbReference type="CDD" id="cd00195">
    <property type="entry name" value="UBCc_UEV"/>
    <property type="match status" value="1"/>
</dbReference>
<accession>A0ABN9VNB7</accession>
<dbReference type="SUPFAM" id="SSF54495">
    <property type="entry name" value="UBC-like"/>
    <property type="match status" value="1"/>
</dbReference>
<dbReference type="InterPro" id="IPR036465">
    <property type="entry name" value="vWFA_dom_sf"/>
</dbReference>
<dbReference type="InterPro" id="IPR023313">
    <property type="entry name" value="UBQ-conjugating_AS"/>
</dbReference>
<keyword evidence="1" id="KW-0808">Transferase</keyword>
<dbReference type="Proteomes" id="UP001189429">
    <property type="component" value="Unassembled WGS sequence"/>
</dbReference>
<dbReference type="InterPro" id="IPR000608">
    <property type="entry name" value="UBC"/>
</dbReference>
<name>A0ABN9VNB7_9DINO</name>
<dbReference type="PROSITE" id="PS50234">
    <property type="entry name" value="VWFA"/>
    <property type="match status" value="1"/>
</dbReference>
<evidence type="ECO:0000313" key="7">
    <source>
        <dbReference type="Proteomes" id="UP001189429"/>
    </source>
</evidence>
<protein>
    <submittedName>
        <fullName evidence="6">Uncharacterized protein</fullName>
    </submittedName>
</protein>
<sequence>MNEWEDVGTPAAHPAPDVVFGGMQSDVASFLSSAGLASHAQRIVDVTGAGSLDDLRLIDAAMLEEVVKAADLRLVIKRKFEMALAKLRGEPSGAAVAPEAPVASRHSAAHCPGGEPAGAPESSKAAPQECIAVCIDRSGSMGAPFEEVTLNVVRGAVAQRTRMEAVKVMFYAFRDRVASAGCSTHHLGLVQFDDRVERLLDLSPNLELFETIVDDVEKRGTTAIFSAIIEAAAMLEPHFSEDSPTDLRVLVLTDGKSNTGAPPEEALAAVSRIGAVVDAIIVGNNPDSNLRRIVSATGGECYQIGDLGEGFELLEAEGVVSLRARRGGAARPPLRERRAVEFAQASEKALTRGAAVQRAPAPQLACASRKVVDVGSMQDLSAAMGTAGSGWARRVLQELKQVTSGDEGVWLHSPAGVHVFPAPDALNFWRALIEGPDGSPFKGGVFALTVVIPDKYPMQPPSIVMETPIYHCNVSESGQLCLDILKDQWNPALTIPKCLEAVRQLMKAPDPNNALRQWIAELTLAHSHSGGADTRYFDNAREHTLQHASLTVEDWKQKWDC</sequence>